<accession>A0A9D3UB91</accession>
<comment type="caution">
    <text evidence="1">The sequence shown here is derived from an EMBL/GenBank/DDBJ whole genome shotgun (WGS) entry which is preliminary data.</text>
</comment>
<keyword evidence="2" id="KW-1185">Reference proteome</keyword>
<evidence type="ECO:0000313" key="1">
    <source>
        <dbReference type="EMBL" id="KAH1033213.1"/>
    </source>
</evidence>
<gene>
    <name evidence="1" type="ORF">J1N35_045387</name>
</gene>
<proteinExistence type="predicted"/>
<reference evidence="1 2" key="1">
    <citation type="journal article" date="2021" name="Plant Biotechnol. J.">
        <title>Multi-omics assisted identification of the key and species-specific regulatory components of drought-tolerant mechanisms in Gossypium stocksii.</title>
        <authorList>
            <person name="Yu D."/>
            <person name="Ke L."/>
            <person name="Zhang D."/>
            <person name="Wu Y."/>
            <person name="Sun Y."/>
            <person name="Mei J."/>
            <person name="Sun J."/>
            <person name="Sun Y."/>
        </authorList>
    </citation>
    <scope>NUCLEOTIDE SEQUENCE [LARGE SCALE GENOMIC DNA]</scope>
    <source>
        <strain evidence="2">cv. E1</strain>
        <tissue evidence="1">Leaf</tissue>
    </source>
</reference>
<dbReference type="EMBL" id="JAIQCV010000013">
    <property type="protein sequence ID" value="KAH1033213.1"/>
    <property type="molecule type" value="Genomic_DNA"/>
</dbReference>
<dbReference type="OrthoDB" id="1012860at2759"/>
<dbReference type="AlphaFoldDB" id="A0A9D3UB91"/>
<organism evidence="1 2">
    <name type="scientific">Gossypium stocksii</name>
    <dbReference type="NCBI Taxonomy" id="47602"/>
    <lineage>
        <taxon>Eukaryota</taxon>
        <taxon>Viridiplantae</taxon>
        <taxon>Streptophyta</taxon>
        <taxon>Embryophyta</taxon>
        <taxon>Tracheophyta</taxon>
        <taxon>Spermatophyta</taxon>
        <taxon>Magnoliopsida</taxon>
        <taxon>eudicotyledons</taxon>
        <taxon>Gunneridae</taxon>
        <taxon>Pentapetalae</taxon>
        <taxon>rosids</taxon>
        <taxon>malvids</taxon>
        <taxon>Malvales</taxon>
        <taxon>Malvaceae</taxon>
        <taxon>Malvoideae</taxon>
        <taxon>Gossypium</taxon>
    </lineage>
</organism>
<evidence type="ECO:0000313" key="2">
    <source>
        <dbReference type="Proteomes" id="UP000828251"/>
    </source>
</evidence>
<protein>
    <submittedName>
        <fullName evidence="1">Uncharacterized protein</fullName>
    </submittedName>
</protein>
<dbReference type="Proteomes" id="UP000828251">
    <property type="component" value="Unassembled WGS sequence"/>
</dbReference>
<name>A0A9D3UB91_9ROSI</name>
<sequence length="251" mass="28436">MNEENSIGNENIQGGLGIKRIDVINRTLLARQAWSWLIEETLVKKYCNRDGFLQCQAKLGRNILDGNELAQQGLIWKRKNRTIDGVRKHTEGNGKMSHDVHTTMATTLWNIWVHRNKVAFKGESSNPSAIISLATKATHDTFRAFLSRNPQRRRRGEQQELDQLQVTTFSSDGVEGTLCQHSITLTLVRTKDKLVSQVIGGKLNKVNWKTKPILDALLVLKKLFHYIGVCNENHDALKWTSKEALRSLGSP</sequence>